<evidence type="ECO:0000313" key="2">
    <source>
        <dbReference type="Proteomes" id="UP000478052"/>
    </source>
</evidence>
<comment type="caution">
    <text evidence="1">The sequence shown here is derived from an EMBL/GenBank/DDBJ whole genome shotgun (WGS) entry which is preliminary data.</text>
</comment>
<protein>
    <submittedName>
        <fullName evidence="1">Uncharacterized protein</fullName>
    </submittedName>
</protein>
<reference evidence="1 2" key="1">
    <citation type="submission" date="2019-08" db="EMBL/GenBank/DDBJ databases">
        <title>Whole genome of Aphis craccivora.</title>
        <authorList>
            <person name="Voronova N.V."/>
            <person name="Shulinski R.S."/>
            <person name="Bandarenka Y.V."/>
            <person name="Zhorov D.G."/>
            <person name="Warner D."/>
        </authorList>
    </citation>
    <scope>NUCLEOTIDE SEQUENCE [LARGE SCALE GENOMIC DNA]</scope>
    <source>
        <strain evidence="1">180601</strain>
        <tissue evidence="1">Whole Body</tissue>
    </source>
</reference>
<dbReference type="EMBL" id="VUJU01003237">
    <property type="protein sequence ID" value="KAF0758672.1"/>
    <property type="molecule type" value="Genomic_DNA"/>
</dbReference>
<keyword evidence="2" id="KW-1185">Reference proteome</keyword>
<evidence type="ECO:0000313" key="1">
    <source>
        <dbReference type="EMBL" id="KAF0758672.1"/>
    </source>
</evidence>
<proteinExistence type="predicted"/>
<feature type="non-terminal residue" evidence="1">
    <location>
        <position position="1"/>
    </location>
</feature>
<organism evidence="1 2">
    <name type="scientific">Aphis craccivora</name>
    <name type="common">Cowpea aphid</name>
    <dbReference type="NCBI Taxonomy" id="307492"/>
    <lineage>
        <taxon>Eukaryota</taxon>
        <taxon>Metazoa</taxon>
        <taxon>Ecdysozoa</taxon>
        <taxon>Arthropoda</taxon>
        <taxon>Hexapoda</taxon>
        <taxon>Insecta</taxon>
        <taxon>Pterygota</taxon>
        <taxon>Neoptera</taxon>
        <taxon>Paraneoptera</taxon>
        <taxon>Hemiptera</taxon>
        <taxon>Sternorrhyncha</taxon>
        <taxon>Aphidomorpha</taxon>
        <taxon>Aphidoidea</taxon>
        <taxon>Aphididae</taxon>
        <taxon>Aphidini</taxon>
        <taxon>Aphis</taxon>
        <taxon>Aphis</taxon>
    </lineage>
</organism>
<sequence length="40" mass="4881">FFFRNLEENIKRVRKSIPKRLDDKFKSVFRILIASLDKLV</sequence>
<dbReference type="Proteomes" id="UP000478052">
    <property type="component" value="Unassembled WGS sequence"/>
</dbReference>
<name>A0A6G0YMC6_APHCR</name>
<dbReference type="AlphaFoldDB" id="A0A6G0YMC6"/>
<accession>A0A6G0YMC6</accession>
<gene>
    <name evidence="1" type="ORF">FWK35_00031167</name>
</gene>